<dbReference type="NCBIfam" id="NF001886">
    <property type="entry name" value="PRK00642.1"/>
    <property type="match status" value="1"/>
</dbReference>
<dbReference type="EMBL" id="RAPQ01000008">
    <property type="protein sequence ID" value="RKE03461.1"/>
    <property type="molecule type" value="Genomic_DNA"/>
</dbReference>
<dbReference type="GO" id="GO:0004427">
    <property type="term" value="F:inorganic diphosphate phosphatase activity"/>
    <property type="evidence" value="ECO:0007669"/>
    <property type="project" value="UniProtKB-EC"/>
</dbReference>
<evidence type="ECO:0000313" key="7">
    <source>
        <dbReference type="Proteomes" id="UP000284531"/>
    </source>
</evidence>
<dbReference type="GO" id="GO:0005737">
    <property type="term" value="C:cytoplasm"/>
    <property type="evidence" value="ECO:0007669"/>
    <property type="project" value="InterPro"/>
</dbReference>
<protein>
    <recommendedName>
        <fullName evidence="2">inorganic diphosphatase</fullName>
        <ecNumber evidence="2">3.6.1.1</ecNumber>
    </recommendedName>
</protein>
<keyword evidence="4" id="KW-0378">Hydrolase</keyword>
<comment type="cofactor">
    <cofactor evidence="1">
        <name>Mg(2+)</name>
        <dbReference type="ChEBI" id="CHEBI:18420"/>
    </cofactor>
</comment>
<name>A0A419X6V1_9BACT</name>
<dbReference type="PANTHER" id="PTHR10286">
    <property type="entry name" value="INORGANIC PYROPHOSPHATASE"/>
    <property type="match status" value="1"/>
</dbReference>
<dbReference type="InterPro" id="IPR008162">
    <property type="entry name" value="Pyrophosphatase"/>
</dbReference>
<dbReference type="AlphaFoldDB" id="A0A419X6V1"/>
<evidence type="ECO:0000256" key="2">
    <source>
        <dbReference type="ARBA" id="ARBA00012146"/>
    </source>
</evidence>
<evidence type="ECO:0000256" key="4">
    <source>
        <dbReference type="ARBA" id="ARBA00022801"/>
    </source>
</evidence>
<dbReference type="Gene3D" id="3.90.80.10">
    <property type="entry name" value="Inorganic pyrophosphatase"/>
    <property type="match status" value="1"/>
</dbReference>
<reference evidence="6 7" key="1">
    <citation type="submission" date="2018-09" db="EMBL/GenBank/DDBJ databases">
        <title>Genomic Encyclopedia of Archaeal and Bacterial Type Strains, Phase II (KMG-II): from individual species to whole genera.</title>
        <authorList>
            <person name="Goeker M."/>
        </authorList>
    </citation>
    <scope>NUCLEOTIDE SEQUENCE [LARGE SCALE GENOMIC DNA]</scope>
    <source>
        <strain evidence="6 7">DSM 21950</strain>
    </source>
</reference>
<dbReference type="Proteomes" id="UP000284531">
    <property type="component" value="Unassembled WGS sequence"/>
</dbReference>
<evidence type="ECO:0000313" key="6">
    <source>
        <dbReference type="EMBL" id="RKE03461.1"/>
    </source>
</evidence>
<dbReference type="SUPFAM" id="SSF50324">
    <property type="entry name" value="Inorganic pyrophosphatase"/>
    <property type="match status" value="1"/>
</dbReference>
<keyword evidence="5" id="KW-0460">Magnesium</keyword>
<dbReference type="Pfam" id="PF00719">
    <property type="entry name" value="Pyrophosphatase"/>
    <property type="match status" value="1"/>
</dbReference>
<proteinExistence type="predicted"/>
<dbReference type="GO" id="GO:0000287">
    <property type="term" value="F:magnesium ion binding"/>
    <property type="evidence" value="ECO:0007669"/>
    <property type="project" value="InterPro"/>
</dbReference>
<keyword evidence="3" id="KW-0479">Metal-binding</keyword>
<comment type="caution">
    <text evidence="6">The sequence shown here is derived from an EMBL/GenBank/DDBJ whole genome shotgun (WGS) entry which is preliminary data.</text>
</comment>
<evidence type="ECO:0000256" key="3">
    <source>
        <dbReference type="ARBA" id="ARBA00022723"/>
    </source>
</evidence>
<keyword evidence="7" id="KW-1185">Reference proteome</keyword>
<accession>A0A419X6V1</accession>
<dbReference type="GO" id="GO:0006796">
    <property type="term" value="P:phosphate-containing compound metabolic process"/>
    <property type="evidence" value="ECO:0007669"/>
    <property type="project" value="InterPro"/>
</dbReference>
<dbReference type="InterPro" id="IPR036649">
    <property type="entry name" value="Pyrophosphatase_sf"/>
</dbReference>
<evidence type="ECO:0000256" key="5">
    <source>
        <dbReference type="ARBA" id="ARBA00022842"/>
    </source>
</evidence>
<sequence>MSVNTHSHQISAKEKDFWVDIYIVLLHLFIPNELRSLCQNDTFKETLTMGNKLNDPIARLMGLRYKSHPWHGLDIGDNAPESVMAFIEMVPTDTVKYEVDKISGYLKIDRPQKYSNVVPALYGFLPQTYCGDSVGEYCSEQSGKPGIKGDADPLDICILTEKSISHGDIIAEVRPIGGFRMIDGNEADDKIIAVLINDATYGQFTDIKCMPDVIVDRLKHYFLTYKDMPGLDRQAEITHTYGVEEAHEVISRSMNDYKTRFENLEDILKHV</sequence>
<evidence type="ECO:0000256" key="1">
    <source>
        <dbReference type="ARBA" id="ARBA00001946"/>
    </source>
</evidence>
<dbReference type="EC" id="3.6.1.1" evidence="2"/>
<organism evidence="6 7">
    <name type="scientific">Marinifilum flexuosum</name>
    <dbReference type="NCBI Taxonomy" id="1117708"/>
    <lineage>
        <taxon>Bacteria</taxon>
        <taxon>Pseudomonadati</taxon>
        <taxon>Bacteroidota</taxon>
        <taxon>Bacteroidia</taxon>
        <taxon>Marinilabiliales</taxon>
        <taxon>Marinifilaceae</taxon>
    </lineage>
</organism>
<gene>
    <name evidence="6" type="ORF">BXY64_0466</name>
</gene>